<evidence type="ECO:0000313" key="1">
    <source>
        <dbReference type="EMBL" id="GAF82519.1"/>
    </source>
</evidence>
<name>X0SNA2_9ZZZZ</name>
<comment type="caution">
    <text evidence="1">The sequence shown here is derived from an EMBL/GenBank/DDBJ whole genome shotgun (WGS) entry which is preliminary data.</text>
</comment>
<dbReference type="EMBL" id="BARS01008695">
    <property type="protein sequence ID" value="GAF82519.1"/>
    <property type="molecule type" value="Genomic_DNA"/>
</dbReference>
<protein>
    <submittedName>
        <fullName evidence="1">Uncharacterized protein</fullName>
    </submittedName>
</protein>
<proteinExistence type="predicted"/>
<gene>
    <name evidence="1" type="ORF">S01H1_16519</name>
</gene>
<feature type="non-terminal residue" evidence="1">
    <location>
        <position position="1"/>
    </location>
</feature>
<accession>X0SNA2</accession>
<reference evidence="1" key="1">
    <citation type="journal article" date="2014" name="Front. Microbiol.">
        <title>High frequency of phylogenetically diverse reductive dehalogenase-homologous genes in deep subseafloor sedimentary metagenomes.</title>
        <authorList>
            <person name="Kawai M."/>
            <person name="Futagami T."/>
            <person name="Toyoda A."/>
            <person name="Takaki Y."/>
            <person name="Nishi S."/>
            <person name="Hori S."/>
            <person name="Arai W."/>
            <person name="Tsubouchi T."/>
            <person name="Morono Y."/>
            <person name="Uchiyama I."/>
            <person name="Ito T."/>
            <person name="Fujiyama A."/>
            <person name="Inagaki F."/>
            <person name="Takami H."/>
        </authorList>
    </citation>
    <scope>NUCLEOTIDE SEQUENCE</scope>
    <source>
        <strain evidence="1">Expedition CK06-06</strain>
    </source>
</reference>
<sequence>GQFSNAAALVDGAVALDYETDMYSTLLLEEDSTLGDPSNKPAGDEAGILIKVTEDGSGGWTLSFNAAIDFSDHDSAVNTDIDAVTWYFIWTDGTDNFARKLWVSN</sequence>
<organism evidence="1">
    <name type="scientific">marine sediment metagenome</name>
    <dbReference type="NCBI Taxonomy" id="412755"/>
    <lineage>
        <taxon>unclassified sequences</taxon>
        <taxon>metagenomes</taxon>
        <taxon>ecological metagenomes</taxon>
    </lineage>
</organism>
<dbReference type="AlphaFoldDB" id="X0SNA2"/>